<accession>A0A8S1RVT7</accession>
<name>A0A8S1RVT7_9CILI</name>
<dbReference type="EMBL" id="CAJJDN010000367">
    <property type="protein sequence ID" value="CAD8131075.1"/>
    <property type="molecule type" value="Genomic_DNA"/>
</dbReference>
<evidence type="ECO:0000313" key="2">
    <source>
        <dbReference type="Proteomes" id="UP000692954"/>
    </source>
</evidence>
<proteinExistence type="predicted"/>
<gene>
    <name evidence="1" type="ORF">PSON_ATCC_30995.1.T3670004</name>
</gene>
<protein>
    <submittedName>
        <fullName evidence="1">Uncharacterized protein</fullName>
    </submittedName>
</protein>
<dbReference type="Proteomes" id="UP000692954">
    <property type="component" value="Unassembled WGS sequence"/>
</dbReference>
<dbReference type="AlphaFoldDB" id="A0A8S1RVT7"/>
<reference evidence="1" key="1">
    <citation type="submission" date="2021-01" db="EMBL/GenBank/DDBJ databases">
        <authorList>
            <consortium name="Genoscope - CEA"/>
            <person name="William W."/>
        </authorList>
    </citation>
    <scope>NUCLEOTIDE SEQUENCE</scope>
</reference>
<organism evidence="1 2">
    <name type="scientific">Paramecium sonneborni</name>
    <dbReference type="NCBI Taxonomy" id="65129"/>
    <lineage>
        <taxon>Eukaryota</taxon>
        <taxon>Sar</taxon>
        <taxon>Alveolata</taxon>
        <taxon>Ciliophora</taxon>
        <taxon>Intramacronucleata</taxon>
        <taxon>Oligohymenophorea</taxon>
        <taxon>Peniculida</taxon>
        <taxon>Parameciidae</taxon>
        <taxon>Paramecium</taxon>
    </lineage>
</organism>
<keyword evidence="2" id="KW-1185">Reference proteome</keyword>
<comment type="caution">
    <text evidence="1">The sequence shown here is derived from an EMBL/GenBank/DDBJ whole genome shotgun (WGS) entry which is preliminary data.</text>
</comment>
<evidence type="ECO:0000313" key="1">
    <source>
        <dbReference type="EMBL" id="CAD8131075.1"/>
    </source>
</evidence>
<sequence>MINQADFIKYKQKILYQDQKYIKFLPYTDSNLTSNQKLSFITNSILLLEIILMPVQDGERFKLNLLQDIVVDVVNYLMYGLIQLYSMLKTTSEINWQLMLCLR</sequence>